<feature type="non-terminal residue" evidence="8">
    <location>
        <position position="517"/>
    </location>
</feature>
<comment type="caution">
    <text evidence="8">The sequence shown here is derived from an EMBL/GenBank/DDBJ whole genome shotgun (WGS) entry which is preliminary data.</text>
</comment>
<feature type="transmembrane region" description="Helical" evidence="6">
    <location>
        <begin position="202"/>
        <end position="222"/>
    </location>
</feature>
<reference evidence="8 9" key="1">
    <citation type="submission" date="2018-05" db="EMBL/GenBank/DDBJ databases">
        <title>Draft genome sequence of Scytalidium lignicola DSM 105466, a ubiquitous saprotrophic fungus.</title>
        <authorList>
            <person name="Buettner E."/>
            <person name="Gebauer A.M."/>
            <person name="Hofrichter M."/>
            <person name="Liers C."/>
            <person name="Kellner H."/>
        </authorList>
    </citation>
    <scope>NUCLEOTIDE SEQUENCE [LARGE SCALE GENOMIC DNA]</scope>
    <source>
        <strain evidence="8 9">DSM 105466</strain>
    </source>
</reference>
<feature type="transmembrane region" description="Helical" evidence="6">
    <location>
        <begin position="460"/>
        <end position="480"/>
    </location>
</feature>
<dbReference type="PANTHER" id="PTHR43791:SF35">
    <property type="entry name" value="MAJOR FACILITATOR SUPERFAMILY (MFS) PROFILE DOMAIN-CONTAINING PROTEIN"/>
    <property type="match status" value="1"/>
</dbReference>
<evidence type="ECO:0000259" key="7">
    <source>
        <dbReference type="PROSITE" id="PS50850"/>
    </source>
</evidence>
<proteinExistence type="predicted"/>
<evidence type="ECO:0000256" key="3">
    <source>
        <dbReference type="ARBA" id="ARBA00022692"/>
    </source>
</evidence>
<dbReference type="OMA" id="RMGAWYC"/>
<dbReference type="PANTHER" id="PTHR43791">
    <property type="entry name" value="PERMEASE-RELATED"/>
    <property type="match status" value="1"/>
</dbReference>
<gene>
    <name evidence="8" type="ORF">B7463_g1530</name>
</gene>
<feature type="transmembrane region" description="Helical" evidence="6">
    <location>
        <begin position="302"/>
        <end position="327"/>
    </location>
</feature>
<evidence type="ECO:0000256" key="2">
    <source>
        <dbReference type="ARBA" id="ARBA00022448"/>
    </source>
</evidence>
<dbReference type="Pfam" id="PF07690">
    <property type="entry name" value="MFS_1"/>
    <property type="match status" value="1"/>
</dbReference>
<evidence type="ECO:0000256" key="1">
    <source>
        <dbReference type="ARBA" id="ARBA00004141"/>
    </source>
</evidence>
<dbReference type="GO" id="GO:0022857">
    <property type="term" value="F:transmembrane transporter activity"/>
    <property type="evidence" value="ECO:0007669"/>
    <property type="project" value="InterPro"/>
</dbReference>
<keyword evidence="4 6" id="KW-1133">Transmembrane helix</keyword>
<dbReference type="PROSITE" id="PS50850">
    <property type="entry name" value="MFS"/>
    <property type="match status" value="1"/>
</dbReference>
<feature type="transmembrane region" description="Helical" evidence="6">
    <location>
        <begin position="427"/>
        <end position="448"/>
    </location>
</feature>
<keyword evidence="3 6" id="KW-0812">Transmembrane</keyword>
<accession>A0A3E2HNX0</accession>
<evidence type="ECO:0000256" key="5">
    <source>
        <dbReference type="ARBA" id="ARBA00023136"/>
    </source>
</evidence>
<feature type="transmembrane region" description="Helical" evidence="6">
    <location>
        <begin position="73"/>
        <end position="99"/>
    </location>
</feature>
<comment type="subcellular location">
    <subcellularLocation>
        <location evidence="1">Membrane</location>
        <topology evidence="1">Multi-pass membrane protein</topology>
    </subcellularLocation>
</comment>
<name>A0A3E2HNX0_SCYLI</name>
<evidence type="ECO:0000256" key="6">
    <source>
        <dbReference type="SAM" id="Phobius"/>
    </source>
</evidence>
<dbReference type="InterPro" id="IPR020846">
    <property type="entry name" value="MFS_dom"/>
</dbReference>
<organism evidence="8 9">
    <name type="scientific">Scytalidium lignicola</name>
    <name type="common">Hyphomycete</name>
    <dbReference type="NCBI Taxonomy" id="5539"/>
    <lineage>
        <taxon>Eukaryota</taxon>
        <taxon>Fungi</taxon>
        <taxon>Dikarya</taxon>
        <taxon>Ascomycota</taxon>
        <taxon>Pezizomycotina</taxon>
        <taxon>Leotiomycetes</taxon>
        <taxon>Leotiomycetes incertae sedis</taxon>
        <taxon>Scytalidium</taxon>
    </lineage>
</organism>
<feature type="transmembrane region" description="Helical" evidence="6">
    <location>
        <begin position="111"/>
        <end position="130"/>
    </location>
</feature>
<dbReference type="OrthoDB" id="6730379at2759"/>
<evidence type="ECO:0000313" key="9">
    <source>
        <dbReference type="Proteomes" id="UP000258309"/>
    </source>
</evidence>
<feature type="transmembrane region" description="Helical" evidence="6">
    <location>
        <begin position="170"/>
        <end position="190"/>
    </location>
</feature>
<dbReference type="GO" id="GO:0016020">
    <property type="term" value="C:membrane"/>
    <property type="evidence" value="ECO:0007669"/>
    <property type="project" value="UniProtKB-SubCell"/>
</dbReference>
<feature type="transmembrane region" description="Helical" evidence="6">
    <location>
        <begin position="234"/>
        <end position="254"/>
    </location>
</feature>
<dbReference type="InterPro" id="IPR036259">
    <property type="entry name" value="MFS_trans_sf"/>
</dbReference>
<sequence>MAQSVPDHKEEATAVEVENRTFDDQTMSDVQKPVVVDTIHNDEGLVVLAGYTGDQHWEPQEEKRLRRKIDRRLLSILCITFALQYYDKAMIGQAAIFGLTKDLQLGVGNRYSFAASIFYLGFICGAYPAVLMAQRWPIERVAFGIVLVWGACLMCAAACHNYQALYAQRFFLGFLEAGIPPMFMMVVGGWYTKREQAFRMGIWYACSGYISSFSPLINYGIGHITSGSLHPWQYMYLLAGGITTLWSFVILFFLPSDPVRARGFSDRERYIAVARMRENNSGVRNTHFKMNQAIEALLDIKFWLIFCTAFLLTIVNGPVSSFVPIIINSFGFSTLNSLLLSMPGGFYGGTWELVAPLIAMKVPGMRSYLIIISELGVVFASFLLWFIPRDHKGALLFAVYILNSFGGGYAVMMGLQLANTSGYTKRSVTSSGLYVGYCLGNFVGPLCFKTSDAPNYTPGFITTCVTSIAAACLMVVYRLVCMWENRRRDKTGVMEGFDHAYEDDSTDMKNPQFRYVL</sequence>
<dbReference type="Proteomes" id="UP000258309">
    <property type="component" value="Unassembled WGS sequence"/>
</dbReference>
<feature type="transmembrane region" description="Helical" evidence="6">
    <location>
        <begin position="393"/>
        <end position="415"/>
    </location>
</feature>
<dbReference type="AlphaFoldDB" id="A0A3E2HNX0"/>
<dbReference type="SUPFAM" id="SSF103473">
    <property type="entry name" value="MFS general substrate transporter"/>
    <property type="match status" value="1"/>
</dbReference>
<evidence type="ECO:0000256" key="4">
    <source>
        <dbReference type="ARBA" id="ARBA00022989"/>
    </source>
</evidence>
<evidence type="ECO:0000313" key="8">
    <source>
        <dbReference type="EMBL" id="RFU34761.1"/>
    </source>
</evidence>
<keyword evidence="5 6" id="KW-0472">Membrane</keyword>
<keyword evidence="9" id="KW-1185">Reference proteome</keyword>
<protein>
    <recommendedName>
        <fullName evidence="7">Major facilitator superfamily (MFS) profile domain-containing protein</fullName>
    </recommendedName>
</protein>
<dbReference type="InterPro" id="IPR011701">
    <property type="entry name" value="MFS"/>
</dbReference>
<feature type="transmembrane region" description="Helical" evidence="6">
    <location>
        <begin position="142"/>
        <end position="164"/>
    </location>
</feature>
<feature type="non-terminal residue" evidence="8">
    <location>
        <position position="1"/>
    </location>
</feature>
<dbReference type="Gene3D" id="1.20.1250.20">
    <property type="entry name" value="MFS general substrate transporter like domains"/>
    <property type="match status" value="2"/>
</dbReference>
<keyword evidence="2" id="KW-0813">Transport</keyword>
<feature type="domain" description="Major facilitator superfamily (MFS) profile" evidence="7">
    <location>
        <begin position="73"/>
        <end position="488"/>
    </location>
</feature>
<feature type="transmembrane region" description="Helical" evidence="6">
    <location>
        <begin position="367"/>
        <end position="387"/>
    </location>
</feature>
<dbReference type="EMBL" id="NCSJ02000016">
    <property type="protein sequence ID" value="RFU34761.1"/>
    <property type="molecule type" value="Genomic_DNA"/>
</dbReference>